<feature type="transmembrane region" description="Helical" evidence="3">
    <location>
        <begin position="194"/>
        <end position="221"/>
    </location>
</feature>
<dbReference type="GO" id="GO:0005886">
    <property type="term" value="C:plasma membrane"/>
    <property type="evidence" value="ECO:0007669"/>
    <property type="project" value="TreeGrafter"/>
</dbReference>
<dbReference type="CDD" id="cd13131">
    <property type="entry name" value="MATE_NorM_like"/>
    <property type="match status" value="1"/>
</dbReference>
<evidence type="ECO:0000313" key="4">
    <source>
        <dbReference type="EMBL" id="EQD57245.1"/>
    </source>
</evidence>
<protein>
    <submittedName>
        <fullName evidence="4">MATE efflux family protein</fullName>
    </submittedName>
</protein>
<evidence type="ECO:0000256" key="3">
    <source>
        <dbReference type="SAM" id="Phobius"/>
    </source>
</evidence>
<keyword evidence="3" id="KW-0812">Transmembrane</keyword>
<comment type="caution">
    <text evidence="4">The sequence shown here is derived from an EMBL/GenBank/DDBJ whole genome shotgun (WGS) entry which is preliminary data.</text>
</comment>
<dbReference type="PANTHER" id="PTHR43298">
    <property type="entry name" value="MULTIDRUG RESISTANCE PROTEIN NORM-RELATED"/>
    <property type="match status" value="1"/>
</dbReference>
<feature type="transmembrane region" description="Helical" evidence="3">
    <location>
        <begin position="427"/>
        <end position="452"/>
    </location>
</feature>
<dbReference type="GO" id="GO:0015297">
    <property type="term" value="F:antiporter activity"/>
    <property type="evidence" value="ECO:0007669"/>
    <property type="project" value="InterPro"/>
</dbReference>
<keyword evidence="3" id="KW-1133">Transmembrane helix</keyword>
<proteinExistence type="predicted"/>
<feature type="transmembrane region" description="Helical" evidence="3">
    <location>
        <begin position="569"/>
        <end position="588"/>
    </location>
</feature>
<reference evidence="4" key="2">
    <citation type="journal article" date="2014" name="ISME J.">
        <title>Microbial stratification in low pH oxic and suboxic macroscopic growths along an acid mine drainage.</title>
        <authorList>
            <person name="Mendez-Garcia C."/>
            <person name="Mesa V."/>
            <person name="Sprenger R.R."/>
            <person name="Richter M."/>
            <person name="Diez M.S."/>
            <person name="Solano J."/>
            <person name="Bargiela R."/>
            <person name="Golyshina O.V."/>
            <person name="Manteca A."/>
            <person name="Ramos J.L."/>
            <person name="Gallego J.R."/>
            <person name="Llorente I."/>
            <person name="Martins Dos Santos V.A."/>
            <person name="Jensen O.N."/>
            <person name="Pelaez A.I."/>
            <person name="Sanchez J."/>
            <person name="Ferrer M."/>
        </authorList>
    </citation>
    <scope>NUCLEOTIDE SEQUENCE</scope>
</reference>
<accession>T1BTF6</accession>
<sequence length="601" mass="63244">MLEVVHEAAHAGADGGIEQRARAVDVDAPLPRALASPHAGIGGDVKHDIGRGSQRARQQRGVVDVALEYLDAGGGQRGAAAVAVRQRAQRNALTLQRGAHVAAEKSARSGDECAAHVRPRLCVAPQASEPRRHRLHCAAFASQAGIMARVDTRRFADEAWSTLRLALPLITGQLAAVGMSAVDAVMAGHYSADVLGAVAVGVSLWSLAVVTAIGLMMALPPSVAQLVGAGRRAEIGPLFRQALWLALSMGLLLFAAVHWLAPRVVRALHVDPRLWPQVTEFLHAVSFGAPAIACYFALRGVSEGMGHTRPTMYFGLLGLVLLVPLDYVLMYGKLGLPALGAQGSGMATALILWAELGGFALYMRRARIYDGLHLFQRPEPPDLRALGALLRLGMPMAFSLLMEAGLFVAAALAIGRLGADVVASHQIALNVASVTFMLPLGLAMAITVRVGFAVGRGDTRGVRYAGYSGIALTLLTQSFSTALMLGFPHAIAAIYTNNPRVIALAAQLLVLAGIFQFSDGIQVASAGALRGLKDTRVPMFITAFAYWVVGFPLGLYLGFAQGLGARGVWMGLIAGLSMAALLLFARFVRSAHALSLVIDGG</sequence>
<keyword evidence="1" id="KW-0813">Transport</keyword>
<feature type="region of interest" description="Disordered" evidence="2">
    <location>
        <begin position="34"/>
        <end position="57"/>
    </location>
</feature>
<dbReference type="EMBL" id="AUZZ01003335">
    <property type="protein sequence ID" value="EQD57245.1"/>
    <property type="molecule type" value="Genomic_DNA"/>
</dbReference>
<reference evidence="4" key="1">
    <citation type="submission" date="2013-08" db="EMBL/GenBank/DDBJ databases">
        <authorList>
            <person name="Mendez C."/>
            <person name="Richter M."/>
            <person name="Ferrer M."/>
            <person name="Sanchez J."/>
        </authorList>
    </citation>
    <scope>NUCLEOTIDE SEQUENCE</scope>
</reference>
<dbReference type="AlphaFoldDB" id="T1BTF6"/>
<dbReference type="PANTHER" id="PTHR43298:SF2">
    <property type="entry name" value="FMN_FAD EXPORTER YEEO-RELATED"/>
    <property type="match status" value="1"/>
</dbReference>
<name>T1BTF6_9ZZZZ</name>
<dbReference type="InterPro" id="IPR002528">
    <property type="entry name" value="MATE_fam"/>
</dbReference>
<feature type="transmembrane region" description="Helical" evidence="3">
    <location>
        <begin position="464"/>
        <end position="487"/>
    </location>
</feature>
<evidence type="ECO:0000256" key="1">
    <source>
        <dbReference type="ARBA" id="ARBA00022448"/>
    </source>
</evidence>
<feature type="transmembrane region" description="Helical" evidence="3">
    <location>
        <begin position="392"/>
        <end position="415"/>
    </location>
</feature>
<feature type="transmembrane region" description="Helical" evidence="3">
    <location>
        <begin position="242"/>
        <end position="261"/>
    </location>
</feature>
<dbReference type="Pfam" id="PF01554">
    <property type="entry name" value="MatE"/>
    <property type="match status" value="2"/>
</dbReference>
<feature type="transmembrane region" description="Helical" evidence="3">
    <location>
        <begin position="537"/>
        <end position="557"/>
    </location>
</feature>
<dbReference type="InterPro" id="IPR050222">
    <property type="entry name" value="MATE_MdtK"/>
</dbReference>
<feature type="transmembrane region" description="Helical" evidence="3">
    <location>
        <begin position="499"/>
        <end position="517"/>
    </location>
</feature>
<evidence type="ECO:0000256" key="2">
    <source>
        <dbReference type="SAM" id="MobiDB-lite"/>
    </source>
</evidence>
<feature type="transmembrane region" description="Helical" evidence="3">
    <location>
        <begin position="313"/>
        <end position="332"/>
    </location>
</feature>
<feature type="transmembrane region" description="Helical" evidence="3">
    <location>
        <begin position="281"/>
        <end position="301"/>
    </location>
</feature>
<organism evidence="4">
    <name type="scientific">mine drainage metagenome</name>
    <dbReference type="NCBI Taxonomy" id="410659"/>
    <lineage>
        <taxon>unclassified sequences</taxon>
        <taxon>metagenomes</taxon>
        <taxon>ecological metagenomes</taxon>
    </lineage>
</organism>
<gene>
    <name evidence="4" type="ORF">B2A_04897</name>
</gene>
<feature type="transmembrane region" description="Helical" evidence="3">
    <location>
        <begin position="344"/>
        <end position="363"/>
    </location>
</feature>
<keyword evidence="3" id="KW-0472">Membrane</keyword>
<feature type="transmembrane region" description="Helical" evidence="3">
    <location>
        <begin position="163"/>
        <end position="182"/>
    </location>
</feature>
<dbReference type="GO" id="GO:0042910">
    <property type="term" value="F:xenobiotic transmembrane transporter activity"/>
    <property type="evidence" value="ECO:0007669"/>
    <property type="project" value="InterPro"/>
</dbReference>
<dbReference type="NCBIfam" id="TIGR00797">
    <property type="entry name" value="matE"/>
    <property type="match status" value="1"/>
</dbReference>